<sequence length="35" mass="4008">MNNTLTDRCVNKPNLTHAPHRASSFRLYPTHWDGG</sequence>
<organism evidence="1 2">
    <name type="scientific">Faecalibacterium prausnitzii</name>
    <dbReference type="NCBI Taxonomy" id="853"/>
    <lineage>
        <taxon>Bacteria</taxon>
        <taxon>Bacillati</taxon>
        <taxon>Bacillota</taxon>
        <taxon>Clostridia</taxon>
        <taxon>Eubacteriales</taxon>
        <taxon>Oscillospiraceae</taxon>
        <taxon>Faecalibacterium</taxon>
    </lineage>
</organism>
<evidence type="ECO:0000313" key="1">
    <source>
        <dbReference type="EMBL" id="CUN26503.1"/>
    </source>
</evidence>
<proteinExistence type="predicted"/>
<protein>
    <submittedName>
        <fullName evidence="1">Uncharacterized protein</fullName>
    </submittedName>
</protein>
<evidence type="ECO:0000313" key="2">
    <source>
        <dbReference type="Proteomes" id="UP000095649"/>
    </source>
</evidence>
<dbReference type="AlphaFoldDB" id="A0A173VH63"/>
<reference evidence="1 2" key="1">
    <citation type="submission" date="2015-09" db="EMBL/GenBank/DDBJ databases">
        <authorList>
            <consortium name="Pathogen Informatics"/>
        </authorList>
    </citation>
    <scope>NUCLEOTIDE SEQUENCE [LARGE SCALE GENOMIC DNA]</scope>
    <source>
        <strain evidence="1 2">2789STDY5834970</strain>
    </source>
</reference>
<accession>A0A173VH63</accession>
<dbReference type="Proteomes" id="UP000095649">
    <property type="component" value="Unassembled WGS sequence"/>
</dbReference>
<name>A0A173VH63_9FIRM</name>
<gene>
    <name evidence="1" type="ORF">ERS852582_02882</name>
</gene>
<dbReference type="EMBL" id="CYXN01000072">
    <property type="protein sequence ID" value="CUN26503.1"/>
    <property type="molecule type" value="Genomic_DNA"/>
</dbReference>